<dbReference type="Proteomes" id="UP001243989">
    <property type="component" value="Unassembled WGS sequence"/>
</dbReference>
<reference evidence="1" key="1">
    <citation type="submission" date="2021-06" db="EMBL/GenBank/DDBJ databases">
        <title>Comparative genomics, transcriptomics and evolutionary studies reveal genomic signatures of adaptation to plant cell wall in hemibiotrophic fungi.</title>
        <authorList>
            <consortium name="DOE Joint Genome Institute"/>
            <person name="Baroncelli R."/>
            <person name="Diaz J.F."/>
            <person name="Benocci T."/>
            <person name="Peng M."/>
            <person name="Battaglia E."/>
            <person name="Haridas S."/>
            <person name="Andreopoulos W."/>
            <person name="Labutti K."/>
            <person name="Pangilinan J."/>
            <person name="Floch G.L."/>
            <person name="Makela M.R."/>
            <person name="Henrissat B."/>
            <person name="Grigoriev I.V."/>
            <person name="Crouch J.A."/>
            <person name="De Vries R.P."/>
            <person name="Sukno S.A."/>
            <person name="Thon M.R."/>
        </authorList>
    </citation>
    <scope>NUCLEOTIDE SEQUENCE</scope>
    <source>
        <strain evidence="1">CBS 102054</strain>
    </source>
</reference>
<dbReference type="AlphaFoldDB" id="A0AAJ0EAX9"/>
<dbReference type="EMBL" id="JAHMHQ010000022">
    <property type="protein sequence ID" value="KAK1625036.1"/>
    <property type="molecule type" value="Genomic_DNA"/>
</dbReference>
<comment type="caution">
    <text evidence="1">The sequence shown here is derived from an EMBL/GenBank/DDBJ whole genome shotgun (WGS) entry which is preliminary data.</text>
</comment>
<organism evidence="1 2">
    <name type="scientific">Colletotrichum phormii</name>
    <dbReference type="NCBI Taxonomy" id="359342"/>
    <lineage>
        <taxon>Eukaryota</taxon>
        <taxon>Fungi</taxon>
        <taxon>Dikarya</taxon>
        <taxon>Ascomycota</taxon>
        <taxon>Pezizomycotina</taxon>
        <taxon>Sordariomycetes</taxon>
        <taxon>Hypocreomycetidae</taxon>
        <taxon>Glomerellales</taxon>
        <taxon>Glomerellaceae</taxon>
        <taxon>Colletotrichum</taxon>
        <taxon>Colletotrichum acutatum species complex</taxon>
    </lineage>
</organism>
<dbReference type="RefSeq" id="XP_060441031.1">
    <property type="nucleotide sequence ID" value="XM_060591190.1"/>
</dbReference>
<gene>
    <name evidence="1" type="ORF">BDP81DRAFT_437005</name>
</gene>
<accession>A0AAJ0EAX9</accession>
<dbReference type="GeneID" id="85476052"/>
<name>A0AAJ0EAX9_9PEZI</name>
<evidence type="ECO:0000313" key="1">
    <source>
        <dbReference type="EMBL" id="KAK1625036.1"/>
    </source>
</evidence>
<proteinExistence type="predicted"/>
<evidence type="ECO:0000313" key="2">
    <source>
        <dbReference type="Proteomes" id="UP001243989"/>
    </source>
</evidence>
<keyword evidence="2" id="KW-1185">Reference proteome</keyword>
<protein>
    <submittedName>
        <fullName evidence="1">Uncharacterized protein</fullName>
    </submittedName>
</protein>
<sequence>MVVVRRGLNRETISAGAASHGLVPLVEMRVKHYWQLQTPPRHRISRPSWYPC</sequence>